<proteinExistence type="predicted"/>
<accession>A0ACD1HPW2</accession>
<evidence type="ECO:0000313" key="2">
    <source>
        <dbReference type="Proteomes" id="UP000249661"/>
    </source>
</evidence>
<dbReference type="EMBL" id="KZ824933">
    <property type="protein sequence ID" value="RAH75663.1"/>
    <property type="molecule type" value="Genomic_DNA"/>
</dbReference>
<evidence type="ECO:0000313" key="1">
    <source>
        <dbReference type="EMBL" id="RAH75663.1"/>
    </source>
</evidence>
<name>A0ACD1HPW2_9EURO</name>
<gene>
    <name evidence="1" type="ORF">BO66DRAFT_13902</name>
</gene>
<sequence>MTDTMTLLINMNRINTMLCLGAGCLLEIVLRVACGCSCGRVGRLYCDSTPPMQSSLCWLVSCSLIMPFGAEPRSVKKHPCAVCVF</sequence>
<organism evidence="1 2">
    <name type="scientific">Aspergillus aculeatinus CBS 121060</name>
    <dbReference type="NCBI Taxonomy" id="1448322"/>
    <lineage>
        <taxon>Eukaryota</taxon>
        <taxon>Fungi</taxon>
        <taxon>Dikarya</taxon>
        <taxon>Ascomycota</taxon>
        <taxon>Pezizomycotina</taxon>
        <taxon>Eurotiomycetes</taxon>
        <taxon>Eurotiomycetidae</taxon>
        <taxon>Eurotiales</taxon>
        <taxon>Aspergillaceae</taxon>
        <taxon>Aspergillus</taxon>
        <taxon>Aspergillus subgen. Circumdati</taxon>
    </lineage>
</organism>
<dbReference type="Proteomes" id="UP000249661">
    <property type="component" value="Unassembled WGS sequence"/>
</dbReference>
<protein>
    <submittedName>
        <fullName evidence="1">Uncharacterized protein</fullName>
    </submittedName>
</protein>
<reference evidence="1" key="1">
    <citation type="submission" date="2018-02" db="EMBL/GenBank/DDBJ databases">
        <title>The genomes of Aspergillus section Nigri reveals drivers in fungal speciation.</title>
        <authorList>
            <consortium name="DOE Joint Genome Institute"/>
            <person name="Vesth T.C."/>
            <person name="Nybo J."/>
            <person name="Theobald S."/>
            <person name="Brandl J."/>
            <person name="Frisvad J.C."/>
            <person name="Nielsen K.F."/>
            <person name="Lyhne E.K."/>
            <person name="Kogle M.E."/>
            <person name="Kuo A."/>
            <person name="Riley R."/>
            <person name="Clum A."/>
            <person name="Nolan M."/>
            <person name="Lipzen A."/>
            <person name="Salamov A."/>
            <person name="Henrissat B."/>
            <person name="Wiebenga A."/>
            <person name="De vries R.P."/>
            <person name="Grigoriev I.V."/>
            <person name="Mortensen U.H."/>
            <person name="Andersen M.R."/>
            <person name="Baker S.E."/>
        </authorList>
    </citation>
    <scope>NUCLEOTIDE SEQUENCE</scope>
    <source>
        <strain evidence="1">CBS 121060</strain>
    </source>
</reference>
<keyword evidence="2" id="KW-1185">Reference proteome</keyword>